<dbReference type="InterPro" id="IPR036388">
    <property type="entry name" value="WH-like_DNA-bd_sf"/>
</dbReference>
<keyword evidence="4" id="KW-1185">Reference proteome</keyword>
<dbReference type="Proteomes" id="UP000076717">
    <property type="component" value="Unassembled WGS sequence"/>
</dbReference>
<evidence type="ECO:0000259" key="2">
    <source>
        <dbReference type="SMART" id="SM00347"/>
    </source>
</evidence>
<comment type="caution">
    <text evidence="3">The sequence shown here is derived from an EMBL/GenBank/DDBJ whole genome shotgun (WGS) entry which is preliminary data.</text>
</comment>
<dbReference type="SUPFAM" id="SSF46785">
    <property type="entry name" value="Winged helix' DNA-binding domain"/>
    <property type="match status" value="1"/>
</dbReference>
<dbReference type="InterPro" id="IPR039422">
    <property type="entry name" value="MarR/SlyA-like"/>
</dbReference>
<evidence type="ECO:0000313" key="3">
    <source>
        <dbReference type="EMBL" id="KZX20546.1"/>
    </source>
</evidence>
<dbReference type="EMBL" id="LIIN01000090">
    <property type="protein sequence ID" value="KZX20546.1"/>
    <property type="molecule type" value="Genomic_DNA"/>
</dbReference>
<sequence>MGSREAVTAWESLFRAQVHVMRALSSEFPSKEISLNEYDVLFNLTRQPERRARLRDLNKHVLLSQPSVSRLIDRLAARGHVEKSEDPADARGTIIAITDEATPCSAASPSSTCRRSPSRWAEPSTRTSCGS</sequence>
<feature type="region of interest" description="Disordered" evidence="1">
    <location>
        <begin position="101"/>
        <end position="131"/>
    </location>
</feature>
<dbReference type="Pfam" id="PF12802">
    <property type="entry name" value="MarR_2"/>
    <property type="match status" value="1"/>
</dbReference>
<evidence type="ECO:0000313" key="4">
    <source>
        <dbReference type="Proteomes" id="UP000076717"/>
    </source>
</evidence>
<accession>A0A166HGC4</accession>
<dbReference type="AlphaFoldDB" id="A0A166HGC4"/>
<feature type="compositionally biased region" description="Low complexity" evidence="1">
    <location>
        <begin position="101"/>
        <end position="119"/>
    </location>
</feature>
<dbReference type="GO" id="GO:0003700">
    <property type="term" value="F:DNA-binding transcription factor activity"/>
    <property type="evidence" value="ECO:0007669"/>
    <property type="project" value="InterPro"/>
</dbReference>
<evidence type="ECO:0000256" key="1">
    <source>
        <dbReference type="SAM" id="MobiDB-lite"/>
    </source>
</evidence>
<dbReference type="SMART" id="SM00347">
    <property type="entry name" value="HTH_MARR"/>
    <property type="match status" value="1"/>
</dbReference>
<dbReference type="PANTHER" id="PTHR33164:SF43">
    <property type="entry name" value="HTH-TYPE TRANSCRIPTIONAL REPRESSOR YETL"/>
    <property type="match status" value="1"/>
</dbReference>
<feature type="domain" description="HTH marR-type" evidence="2">
    <location>
        <begin position="26"/>
        <end position="128"/>
    </location>
</feature>
<reference evidence="3 4" key="1">
    <citation type="submission" date="2015-08" db="EMBL/GenBank/DDBJ databases">
        <title>Draft Genome Sequence of Rathayibacter sp. Strain VKM Ac-2596 Isolated from Leaf Gall Induced by Plant-Parasitic Nematodes.</title>
        <authorList>
            <person name="Vasilenko O.V."/>
            <person name="Starodumova I.P."/>
            <person name="Tarlachkov S.V."/>
            <person name="Dorofeeva L.V."/>
            <person name="Evtushenko L.I."/>
        </authorList>
    </citation>
    <scope>NUCLEOTIDE SEQUENCE [LARGE SCALE GENOMIC DNA]</scope>
    <source>
        <strain evidence="3 4">VKM Ac-2596</strain>
    </source>
</reference>
<protein>
    <submittedName>
        <fullName evidence="3">MarR family protein</fullName>
    </submittedName>
</protein>
<name>A0A166HGC4_9MICO</name>
<dbReference type="GO" id="GO:0006950">
    <property type="term" value="P:response to stress"/>
    <property type="evidence" value="ECO:0007669"/>
    <property type="project" value="TreeGrafter"/>
</dbReference>
<dbReference type="Gene3D" id="1.10.10.10">
    <property type="entry name" value="Winged helix-like DNA-binding domain superfamily/Winged helix DNA-binding domain"/>
    <property type="match status" value="1"/>
</dbReference>
<proteinExistence type="predicted"/>
<organism evidence="3 4">
    <name type="scientific">Rathayibacter tanaceti</name>
    <dbReference type="NCBI Taxonomy" id="1671680"/>
    <lineage>
        <taxon>Bacteria</taxon>
        <taxon>Bacillati</taxon>
        <taxon>Actinomycetota</taxon>
        <taxon>Actinomycetes</taxon>
        <taxon>Micrococcales</taxon>
        <taxon>Microbacteriaceae</taxon>
        <taxon>Rathayibacter</taxon>
    </lineage>
</organism>
<gene>
    <name evidence="3" type="ORF">ACH61_02349</name>
</gene>
<dbReference type="PATRIC" id="fig|1671680.3.peg.2504"/>
<dbReference type="PANTHER" id="PTHR33164">
    <property type="entry name" value="TRANSCRIPTIONAL REGULATOR, MARR FAMILY"/>
    <property type="match status" value="1"/>
</dbReference>
<dbReference type="InterPro" id="IPR000835">
    <property type="entry name" value="HTH_MarR-typ"/>
</dbReference>
<dbReference type="InterPro" id="IPR036390">
    <property type="entry name" value="WH_DNA-bd_sf"/>
</dbReference>
<dbReference type="RefSeq" id="WP_330220160.1">
    <property type="nucleotide sequence ID" value="NZ_LIIN01000090.1"/>
</dbReference>